<dbReference type="EMBL" id="SMFV01000001">
    <property type="protein sequence ID" value="TCK06656.1"/>
    <property type="molecule type" value="Genomic_DNA"/>
</dbReference>
<accession>A0A4V2PDW4</accession>
<dbReference type="InterPro" id="IPR012902">
    <property type="entry name" value="N_methyl_site"/>
</dbReference>
<evidence type="ECO:0000313" key="1">
    <source>
        <dbReference type="EMBL" id="TCK06656.1"/>
    </source>
</evidence>
<dbReference type="Pfam" id="PF07963">
    <property type="entry name" value="N_methyl"/>
    <property type="match status" value="1"/>
</dbReference>
<name>A0A4V2PDW4_9BACT</name>
<comment type="caution">
    <text evidence="1">The sequence shown here is derived from an EMBL/GenBank/DDBJ whole genome shotgun (WGS) entry which is preliminary data.</text>
</comment>
<reference evidence="1 2" key="1">
    <citation type="submission" date="2019-03" db="EMBL/GenBank/DDBJ databases">
        <title>Genomic Encyclopedia of Archaeal and Bacterial Type Strains, Phase II (KMG-II): from individual species to whole genera.</title>
        <authorList>
            <person name="Goeker M."/>
        </authorList>
    </citation>
    <scope>NUCLEOTIDE SEQUENCE [LARGE SCALE GENOMIC DNA]</scope>
    <source>
        <strain evidence="1 2">DSM 24425</strain>
    </source>
</reference>
<protein>
    <submittedName>
        <fullName evidence="1">Prepilin-type N-terminal cleavage/methylation domain-containing protein</fullName>
    </submittedName>
</protein>
<dbReference type="PROSITE" id="PS00409">
    <property type="entry name" value="PROKAR_NTER_METHYL"/>
    <property type="match status" value="1"/>
</dbReference>
<dbReference type="Proteomes" id="UP000295777">
    <property type="component" value="Unassembled WGS sequence"/>
</dbReference>
<keyword evidence="2" id="KW-1185">Reference proteome</keyword>
<proteinExistence type="predicted"/>
<organism evidence="1 2">
    <name type="scientific">Phorcysia thermohydrogeniphila</name>
    <dbReference type="NCBI Taxonomy" id="936138"/>
    <lineage>
        <taxon>Bacteria</taxon>
        <taxon>Pseudomonadati</taxon>
        <taxon>Aquificota</taxon>
        <taxon>Aquificia</taxon>
        <taxon>Desulfurobacteriales</taxon>
        <taxon>Desulfurobacteriaceae</taxon>
        <taxon>Phorcysia</taxon>
    </lineage>
</organism>
<sequence length="146" mass="16234">MRKGFTLLEVLVATAILAITLLGLLGAIVVSQKENLSSLKREEATRLLKEELDSFLAKNYDDVTLPNCPPSDTNRENFLKTTCSNNLDSGTDIRVRIARNINLEFAVSSCMTEDTTLNIKTVYVDVCWKRAGGKEHLIGSMVVRKE</sequence>
<dbReference type="RefSeq" id="WP_207891591.1">
    <property type="nucleotide sequence ID" value="NZ_SMFV01000001.1"/>
</dbReference>
<evidence type="ECO:0000313" key="2">
    <source>
        <dbReference type="Proteomes" id="UP000295777"/>
    </source>
</evidence>
<dbReference type="NCBIfam" id="TIGR02532">
    <property type="entry name" value="IV_pilin_GFxxxE"/>
    <property type="match status" value="1"/>
</dbReference>
<gene>
    <name evidence="1" type="ORF">CLV27_0462</name>
</gene>
<dbReference type="AlphaFoldDB" id="A0A4V2PDW4"/>